<dbReference type="Proteomes" id="UP000054217">
    <property type="component" value="Unassembled WGS sequence"/>
</dbReference>
<name>A0A0C3KJB2_PISTI</name>
<reference evidence="2" key="2">
    <citation type="submission" date="2015-01" db="EMBL/GenBank/DDBJ databases">
        <title>Evolutionary Origins and Diversification of the Mycorrhizal Mutualists.</title>
        <authorList>
            <consortium name="DOE Joint Genome Institute"/>
            <consortium name="Mycorrhizal Genomics Consortium"/>
            <person name="Kohler A."/>
            <person name="Kuo A."/>
            <person name="Nagy L.G."/>
            <person name="Floudas D."/>
            <person name="Copeland A."/>
            <person name="Barry K.W."/>
            <person name="Cichocki N."/>
            <person name="Veneault-Fourrey C."/>
            <person name="LaButti K."/>
            <person name="Lindquist E.A."/>
            <person name="Lipzen A."/>
            <person name="Lundell T."/>
            <person name="Morin E."/>
            <person name="Murat C."/>
            <person name="Riley R."/>
            <person name="Ohm R."/>
            <person name="Sun H."/>
            <person name="Tunlid A."/>
            <person name="Henrissat B."/>
            <person name="Grigoriev I.V."/>
            <person name="Hibbett D.S."/>
            <person name="Martin F."/>
        </authorList>
    </citation>
    <scope>NUCLEOTIDE SEQUENCE [LARGE SCALE GENOMIC DNA]</scope>
    <source>
        <strain evidence="2">Marx 270</strain>
    </source>
</reference>
<reference evidence="1 2" key="1">
    <citation type="submission" date="2014-04" db="EMBL/GenBank/DDBJ databases">
        <authorList>
            <consortium name="DOE Joint Genome Institute"/>
            <person name="Kuo A."/>
            <person name="Kohler A."/>
            <person name="Costa M.D."/>
            <person name="Nagy L.G."/>
            <person name="Floudas D."/>
            <person name="Copeland A."/>
            <person name="Barry K.W."/>
            <person name="Cichocki N."/>
            <person name="Veneault-Fourrey C."/>
            <person name="LaButti K."/>
            <person name="Lindquist E.A."/>
            <person name="Lipzen A."/>
            <person name="Lundell T."/>
            <person name="Morin E."/>
            <person name="Murat C."/>
            <person name="Sun H."/>
            <person name="Tunlid A."/>
            <person name="Henrissat B."/>
            <person name="Grigoriev I.V."/>
            <person name="Hibbett D.S."/>
            <person name="Martin F."/>
            <person name="Nordberg H.P."/>
            <person name="Cantor M.N."/>
            <person name="Hua S.X."/>
        </authorList>
    </citation>
    <scope>NUCLEOTIDE SEQUENCE [LARGE SCALE GENOMIC DNA]</scope>
    <source>
        <strain evidence="1 2">Marx 270</strain>
    </source>
</reference>
<dbReference type="AlphaFoldDB" id="A0A0C3KJB2"/>
<feature type="non-terminal residue" evidence="1">
    <location>
        <position position="75"/>
    </location>
</feature>
<dbReference type="InParanoid" id="A0A0C3KJB2"/>
<evidence type="ECO:0000313" key="2">
    <source>
        <dbReference type="Proteomes" id="UP000054217"/>
    </source>
</evidence>
<dbReference type="EMBL" id="KN831954">
    <property type="protein sequence ID" value="KIO09667.1"/>
    <property type="molecule type" value="Genomic_DNA"/>
</dbReference>
<accession>A0A0C3KJB2</accession>
<keyword evidence="2" id="KW-1185">Reference proteome</keyword>
<dbReference type="HOGENOM" id="CLU_2677844_0_0_1"/>
<organism evidence="1 2">
    <name type="scientific">Pisolithus tinctorius Marx 270</name>
    <dbReference type="NCBI Taxonomy" id="870435"/>
    <lineage>
        <taxon>Eukaryota</taxon>
        <taxon>Fungi</taxon>
        <taxon>Dikarya</taxon>
        <taxon>Basidiomycota</taxon>
        <taxon>Agaricomycotina</taxon>
        <taxon>Agaricomycetes</taxon>
        <taxon>Agaricomycetidae</taxon>
        <taxon>Boletales</taxon>
        <taxon>Sclerodermatineae</taxon>
        <taxon>Pisolithaceae</taxon>
        <taxon>Pisolithus</taxon>
    </lineage>
</organism>
<sequence>MPKAFLGAMAMEVPACISLQPSLFKRGLDCLIQYAPTAPIHFNNRNLQRVRPRICAIQVTQTTWVFLAGLVKTFH</sequence>
<protein>
    <submittedName>
        <fullName evidence="1">Uncharacterized protein</fullName>
    </submittedName>
</protein>
<evidence type="ECO:0000313" key="1">
    <source>
        <dbReference type="EMBL" id="KIO09667.1"/>
    </source>
</evidence>
<proteinExistence type="predicted"/>
<dbReference type="OrthoDB" id="10489981at2759"/>
<gene>
    <name evidence="1" type="ORF">M404DRAFT_996501</name>
</gene>